<organism evidence="1 2">
    <name type="scientific">Dendrolimus kikuchii</name>
    <dbReference type="NCBI Taxonomy" id="765133"/>
    <lineage>
        <taxon>Eukaryota</taxon>
        <taxon>Metazoa</taxon>
        <taxon>Ecdysozoa</taxon>
        <taxon>Arthropoda</taxon>
        <taxon>Hexapoda</taxon>
        <taxon>Insecta</taxon>
        <taxon>Pterygota</taxon>
        <taxon>Neoptera</taxon>
        <taxon>Endopterygota</taxon>
        <taxon>Lepidoptera</taxon>
        <taxon>Glossata</taxon>
        <taxon>Ditrysia</taxon>
        <taxon>Bombycoidea</taxon>
        <taxon>Lasiocampidae</taxon>
        <taxon>Dendrolimus</taxon>
    </lineage>
</organism>
<reference evidence="1 2" key="1">
    <citation type="journal article" date="2021" name="Front. Genet.">
        <title>Chromosome-Level Genome Assembly Reveals Significant Gene Expansion in the Toll and IMD Signaling Pathways of Dendrolimus kikuchii.</title>
        <authorList>
            <person name="Zhou J."/>
            <person name="Wu P."/>
            <person name="Xiong Z."/>
            <person name="Liu N."/>
            <person name="Zhao N."/>
            <person name="Ji M."/>
            <person name="Qiu Y."/>
            <person name="Yang B."/>
        </authorList>
    </citation>
    <scope>NUCLEOTIDE SEQUENCE [LARGE SCALE GENOMIC DNA]</scope>
    <source>
        <strain evidence="1">Ann1</strain>
    </source>
</reference>
<protein>
    <submittedName>
        <fullName evidence="1">Uncharacterized protein</fullName>
    </submittedName>
</protein>
<gene>
    <name evidence="1" type="ORF">K1T71_012502</name>
</gene>
<evidence type="ECO:0000313" key="1">
    <source>
        <dbReference type="EMBL" id="KAJ0171739.1"/>
    </source>
</evidence>
<dbReference type="EMBL" id="CM034409">
    <property type="protein sequence ID" value="KAJ0171739.1"/>
    <property type="molecule type" value="Genomic_DNA"/>
</dbReference>
<evidence type="ECO:0000313" key="2">
    <source>
        <dbReference type="Proteomes" id="UP000824533"/>
    </source>
</evidence>
<proteinExistence type="predicted"/>
<accession>A0ACC1CJI6</accession>
<name>A0ACC1CJI6_9NEOP</name>
<dbReference type="Proteomes" id="UP000824533">
    <property type="component" value="Linkage Group LG23"/>
</dbReference>
<comment type="caution">
    <text evidence="1">The sequence shown here is derived from an EMBL/GenBank/DDBJ whole genome shotgun (WGS) entry which is preliminary data.</text>
</comment>
<keyword evidence="2" id="KW-1185">Reference proteome</keyword>
<sequence length="395" mass="44350">MWKLLLLCGMISAAPHENINYKSLNEFSLRLLDNTYAFNENFGKSNFAISPLSLWSIFALLAEGSSGQTCLELIKELQLPTELRATQALHLAAKKILKTQYNDIILKGQSAMFADCTLDIHAEFCSAALAYDTGIYSVDASNTTLLANDINYYICVATEGQILNAVREENLNNLRMVLIDALYFKANWTHPFDPTHTREEAFYNYQGKPIGTVNMMHHKAPHNLRDALHIDAQILELNYGTSEEFSMLVLLPIEGVPIKQLLNSLAYCPLDWLTNFRDEDNNVRIDVYLPRIKLSSQTDLITPLQYTGIQTIFDSKRAELPGVSDSPLYVSSTVQSISLEVTEEGTVATAATVVGLEDRVLGQRFEANKEFVFLITERRTNLILFAGVYQDPFAV</sequence>